<sequence>MYPGSKWRTYTPYLHLAVHGIGNNRWGKKAIEVGTRQGYSDQTCSEDVLRWFLNTLGSRLDDAVPGVEIVSNERFIGHQSFAHHRCGCPGYRGYGPNYNAVQLEISYTLRNEHREELVAVLSELVQEFHKSFGKEAAIGG</sequence>
<gene>
    <name evidence="1" type="ORF">SSCH_350027</name>
</gene>
<protein>
    <submittedName>
        <fullName evidence="1">Predicted Acetyltransferase, GNAT family</fullName>
    </submittedName>
</protein>
<reference evidence="2" key="1">
    <citation type="submission" date="2015-01" db="EMBL/GenBank/DDBJ databases">
        <authorList>
            <person name="Manzoor Shahid"/>
            <person name="Zubair Saima"/>
        </authorList>
    </citation>
    <scope>NUCLEOTIDE SEQUENCE [LARGE SCALE GENOMIC DNA]</scope>
    <source>
        <strain evidence="2">Sp3</strain>
    </source>
</reference>
<dbReference type="GO" id="GO:0016740">
    <property type="term" value="F:transferase activity"/>
    <property type="evidence" value="ECO:0007669"/>
    <property type="project" value="UniProtKB-KW"/>
</dbReference>
<dbReference type="AlphaFoldDB" id="A0A0B7MG46"/>
<dbReference type="Proteomes" id="UP000046155">
    <property type="component" value="Unassembled WGS sequence"/>
</dbReference>
<keyword evidence="1" id="KW-0808">Transferase</keyword>
<organism evidence="1 2">
    <name type="scientific">Syntrophaceticus schinkii</name>
    <dbReference type="NCBI Taxonomy" id="499207"/>
    <lineage>
        <taxon>Bacteria</taxon>
        <taxon>Bacillati</taxon>
        <taxon>Bacillota</taxon>
        <taxon>Clostridia</taxon>
        <taxon>Thermoanaerobacterales</taxon>
        <taxon>Thermoanaerobacterales Family III. Incertae Sedis</taxon>
        <taxon>Syntrophaceticus</taxon>
    </lineage>
</organism>
<name>A0A0B7MG46_9FIRM</name>
<accession>A0A0B7MG46</accession>
<dbReference type="EMBL" id="CDRZ01000231">
    <property type="protein sequence ID" value="CEO89045.1"/>
    <property type="molecule type" value="Genomic_DNA"/>
</dbReference>
<evidence type="ECO:0000313" key="2">
    <source>
        <dbReference type="Proteomes" id="UP000046155"/>
    </source>
</evidence>
<evidence type="ECO:0000313" key="1">
    <source>
        <dbReference type="EMBL" id="CEO89045.1"/>
    </source>
</evidence>
<dbReference type="Gene3D" id="3.40.630.40">
    <property type="entry name" value="Zn-dependent exopeptidases"/>
    <property type="match status" value="1"/>
</dbReference>
<proteinExistence type="predicted"/>
<keyword evidence="2" id="KW-1185">Reference proteome</keyword>